<keyword evidence="5 8" id="KW-0658">Purine biosynthesis</keyword>
<feature type="binding site" description="in other chain" evidence="8">
    <location>
        <begin position="39"/>
        <end position="42"/>
    </location>
    <ligand>
        <name>IMP</name>
        <dbReference type="ChEBI" id="CHEBI:58053"/>
        <note>ligand shared between dimeric partners</note>
    </ligand>
</feature>
<feature type="binding site" evidence="8">
    <location>
        <begin position="328"/>
        <end position="330"/>
    </location>
    <ligand>
        <name>GTP</name>
        <dbReference type="ChEBI" id="CHEBI:37565"/>
    </ligand>
</feature>
<comment type="pathway">
    <text evidence="8 10">Purine metabolism; AMP biosynthesis via de novo pathway; AMP from IMP: step 1/2.</text>
</comment>
<evidence type="ECO:0000256" key="4">
    <source>
        <dbReference type="ARBA" id="ARBA00022741"/>
    </source>
</evidence>
<dbReference type="UniPathway" id="UPA00075">
    <property type="reaction ID" value="UER00335"/>
</dbReference>
<dbReference type="InterPro" id="IPR033128">
    <property type="entry name" value="Adenylosuccin_syn_Lys_AS"/>
</dbReference>
<comment type="cofactor">
    <cofactor evidence="8">
        <name>Mg(2+)</name>
        <dbReference type="ChEBI" id="CHEBI:18420"/>
    </cofactor>
    <text evidence="8">Binds 1 Mg(2+) ion per subunit.</text>
</comment>
<protein>
    <recommendedName>
        <fullName evidence="8 10">Adenylosuccinate synthetase</fullName>
        <shortName evidence="8">AMPSase</shortName>
        <shortName evidence="8">AdSS</shortName>
        <ecNumber evidence="8 10">6.3.4.4</ecNumber>
    </recommendedName>
    <alternativeName>
        <fullName evidence="8">IMP--aspartate ligase</fullName>
    </alternativeName>
</protein>
<dbReference type="Proteomes" id="UP000637906">
    <property type="component" value="Unassembled WGS sequence"/>
</dbReference>
<evidence type="ECO:0000256" key="3">
    <source>
        <dbReference type="ARBA" id="ARBA00022723"/>
    </source>
</evidence>
<dbReference type="GO" id="GO:0005737">
    <property type="term" value="C:cytoplasm"/>
    <property type="evidence" value="ECO:0007669"/>
    <property type="project" value="UniProtKB-SubCell"/>
</dbReference>
<dbReference type="FunFam" id="1.10.300.10:FF:000001">
    <property type="entry name" value="Adenylosuccinate synthetase"/>
    <property type="match status" value="1"/>
</dbReference>
<evidence type="ECO:0000313" key="12">
    <source>
        <dbReference type="Proteomes" id="UP000637906"/>
    </source>
</evidence>
<dbReference type="GO" id="GO:0005525">
    <property type="term" value="F:GTP binding"/>
    <property type="evidence" value="ECO:0007669"/>
    <property type="project" value="UniProtKB-UniRule"/>
</dbReference>
<dbReference type="CDD" id="cd03108">
    <property type="entry name" value="AdSS"/>
    <property type="match status" value="1"/>
</dbReference>
<dbReference type="GO" id="GO:0046040">
    <property type="term" value="P:IMP metabolic process"/>
    <property type="evidence" value="ECO:0007669"/>
    <property type="project" value="TreeGrafter"/>
</dbReference>
<comment type="catalytic activity">
    <reaction evidence="8 10">
        <text>IMP + L-aspartate + GTP = N(6)-(1,2-dicarboxyethyl)-AMP + GDP + phosphate + 2 H(+)</text>
        <dbReference type="Rhea" id="RHEA:15753"/>
        <dbReference type="ChEBI" id="CHEBI:15378"/>
        <dbReference type="ChEBI" id="CHEBI:29991"/>
        <dbReference type="ChEBI" id="CHEBI:37565"/>
        <dbReference type="ChEBI" id="CHEBI:43474"/>
        <dbReference type="ChEBI" id="CHEBI:57567"/>
        <dbReference type="ChEBI" id="CHEBI:58053"/>
        <dbReference type="ChEBI" id="CHEBI:58189"/>
        <dbReference type="EC" id="6.3.4.4"/>
    </reaction>
</comment>
<comment type="caution">
    <text evidence="11">The sequence shown here is derived from an EMBL/GenBank/DDBJ whole genome shotgun (WGS) entry which is preliminary data.</text>
</comment>
<reference evidence="11 12" key="1">
    <citation type="journal article" date="2021" name="Microb. Ecol.">
        <title>Candidatus Mesenet longicola: Novel Endosymbionts of Brontispa longissima that Induce Cytoplasmic Incompatibility.</title>
        <authorList>
            <person name="Takano S."/>
            <person name="Gotoh Y."/>
            <person name="Hayashi T."/>
        </authorList>
    </citation>
    <scope>NUCLEOTIDE SEQUENCE [LARGE SCALE GENOMIC DNA]</scope>
    <source>
        <strain evidence="11">L5</strain>
    </source>
</reference>
<feature type="binding site" evidence="8">
    <location>
        <position position="302"/>
    </location>
    <ligand>
        <name>GTP</name>
        <dbReference type="ChEBI" id="CHEBI:37565"/>
    </ligand>
</feature>
<dbReference type="EMBL" id="BNGU01000015">
    <property type="protein sequence ID" value="GHM59488.1"/>
    <property type="molecule type" value="Genomic_DNA"/>
</dbReference>
<feature type="binding site" description="in other chain" evidence="8">
    <location>
        <position position="222"/>
    </location>
    <ligand>
        <name>IMP</name>
        <dbReference type="ChEBI" id="CHEBI:58053"/>
        <note>ligand shared between dimeric partners</note>
    </ligand>
</feature>
<dbReference type="Gene3D" id="3.40.440.10">
    <property type="entry name" value="Adenylosuccinate Synthetase, subunit A, domain 1"/>
    <property type="match status" value="1"/>
</dbReference>
<dbReference type="PANTHER" id="PTHR11846:SF0">
    <property type="entry name" value="ADENYLOSUCCINATE SYNTHETASE"/>
    <property type="match status" value="1"/>
</dbReference>
<comment type="function">
    <text evidence="8">Plays an important role in the de novo pathway of purine nucleotide biosynthesis. Catalyzes the first committed step in the biosynthesis of AMP from IMP.</text>
</comment>
<evidence type="ECO:0000256" key="9">
    <source>
        <dbReference type="PROSITE-ProRule" id="PRU10134"/>
    </source>
</evidence>
<dbReference type="NCBIfam" id="NF002223">
    <property type="entry name" value="PRK01117.1"/>
    <property type="match status" value="1"/>
</dbReference>
<feature type="active site" description="Proton acceptor" evidence="8">
    <location>
        <position position="14"/>
    </location>
</feature>
<feature type="binding site" description="in other chain" evidence="8">
    <location>
        <position position="237"/>
    </location>
    <ligand>
        <name>IMP</name>
        <dbReference type="ChEBI" id="CHEBI:58053"/>
        <note>ligand shared between dimeric partners</note>
    </ligand>
</feature>
<name>A0A8J3HPZ3_9RICK</name>
<feature type="binding site" description="in other chain" evidence="8">
    <location>
        <begin position="14"/>
        <end position="17"/>
    </location>
    <ligand>
        <name>IMP</name>
        <dbReference type="ChEBI" id="CHEBI:58053"/>
        <note>ligand shared between dimeric partners</note>
    </ligand>
</feature>
<dbReference type="FunFam" id="3.90.170.10:FF:000001">
    <property type="entry name" value="Adenylosuccinate synthetase"/>
    <property type="match status" value="1"/>
</dbReference>
<feature type="binding site" evidence="8">
    <location>
        <begin position="13"/>
        <end position="19"/>
    </location>
    <ligand>
        <name>GTP</name>
        <dbReference type="ChEBI" id="CHEBI:37565"/>
    </ligand>
</feature>
<dbReference type="InterPro" id="IPR042109">
    <property type="entry name" value="Adenylosuccinate_synth_dom1"/>
</dbReference>
<dbReference type="GO" id="GO:0000287">
    <property type="term" value="F:magnesium ion binding"/>
    <property type="evidence" value="ECO:0007669"/>
    <property type="project" value="UniProtKB-UniRule"/>
</dbReference>
<dbReference type="PROSITE" id="PS01266">
    <property type="entry name" value="ADENYLOSUCCIN_SYN_1"/>
    <property type="match status" value="1"/>
</dbReference>
<keyword evidence="3 8" id="KW-0479">Metal-binding</keyword>
<keyword evidence="8" id="KW-0963">Cytoplasm</keyword>
<gene>
    <name evidence="8 11" type="primary">purA</name>
    <name evidence="11" type="ORF">sL5_04810</name>
</gene>
<dbReference type="InterPro" id="IPR018220">
    <property type="entry name" value="Adenylosuccin_syn_GTP-bd"/>
</dbReference>
<evidence type="ECO:0000313" key="11">
    <source>
        <dbReference type="EMBL" id="GHM59488.1"/>
    </source>
</evidence>
<keyword evidence="12" id="KW-1185">Reference proteome</keyword>
<evidence type="ECO:0000256" key="10">
    <source>
        <dbReference type="RuleBase" id="RU000520"/>
    </source>
</evidence>
<dbReference type="HAMAP" id="MF_00011">
    <property type="entry name" value="Adenylosucc_synth"/>
    <property type="match status" value="1"/>
</dbReference>
<dbReference type="InterPro" id="IPR027417">
    <property type="entry name" value="P-loop_NTPase"/>
</dbReference>
<feature type="binding site" evidence="8">
    <location>
        <position position="14"/>
    </location>
    <ligand>
        <name>Mg(2+)</name>
        <dbReference type="ChEBI" id="CHEBI:18420"/>
    </ligand>
</feature>
<feature type="binding site" evidence="8">
    <location>
        <begin position="410"/>
        <end position="412"/>
    </location>
    <ligand>
        <name>GTP</name>
        <dbReference type="ChEBI" id="CHEBI:37565"/>
    </ligand>
</feature>
<proteinExistence type="inferred from homology"/>
<accession>A0A8J3HPZ3</accession>
<dbReference type="Pfam" id="PF00709">
    <property type="entry name" value="Adenylsucc_synt"/>
    <property type="match status" value="1"/>
</dbReference>
<evidence type="ECO:0000256" key="5">
    <source>
        <dbReference type="ARBA" id="ARBA00022755"/>
    </source>
</evidence>
<dbReference type="InterPro" id="IPR001114">
    <property type="entry name" value="Adenylosuccinate_synthetase"/>
</dbReference>
<evidence type="ECO:0000256" key="7">
    <source>
        <dbReference type="ARBA" id="ARBA00023134"/>
    </source>
</evidence>
<evidence type="ECO:0000256" key="2">
    <source>
        <dbReference type="ARBA" id="ARBA00022598"/>
    </source>
</evidence>
<evidence type="ECO:0000256" key="6">
    <source>
        <dbReference type="ARBA" id="ARBA00022842"/>
    </source>
</evidence>
<dbReference type="InterPro" id="IPR042110">
    <property type="entry name" value="Adenylosuccinate_synth_dom2"/>
</dbReference>
<feature type="binding site" evidence="8">
    <location>
        <position position="41"/>
    </location>
    <ligand>
        <name>Mg(2+)</name>
        <dbReference type="ChEBI" id="CHEBI:18420"/>
    </ligand>
</feature>
<dbReference type="GO" id="GO:0044208">
    <property type="term" value="P:'de novo' AMP biosynthetic process"/>
    <property type="evidence" value="ECO:0007669"/>
    <property type="project" value="UniProtKB-UniRule"/>
</dbReference>
<dbReference type="AlphaFoldDB" id="A0A8J3HPZ3"/>
<keyword evidence="2 8" id="KW-0436">Ligase</keyword>
<feature type="binding site" evidence="8">
    <location>
        <begin position="296"/>
        <end position="302"/>
    </location>
    <ligand>
        <name>substrate</name>
    </ligand>
</feature>
<dbReference type="SMART" id="SM00788">
    <property type="entry name" value="Adenylsucc_synt"/>
    <property type="match status" value="1"/>
</dbReference>
<sequence length="427" mass="47624">MIKHITVVGMQWGDEGKGKIVDWLCDKADVALRFQGGNNAGHTIVIGNATYKLNLLPSSVLRSDKLSIIGNGVALDASALIMEIENLKGVNIDPHNLLISENCPLILNLHKQKEELFENLRKQQKIDTTNKGIGPCYEDKIGRRAIRLCDLQDHNTLREKVSILLQYHNTLRKGAGLQPLVHEEVMNELENISQRILPYSRATWQILDKLKPDKKIIFEGAQGILLDIDHGTYPFVTSSNTVAPYAAVGSGVYCKDLHILGVIKAYTTRVGNGPFPTEQKNEIGKSLFNIGKEVGTVSGRERRCGWFDAILAKQAISLAGISSIALTKLDILDDFDAIKICTGYKLNNRSYDYLPTLSSMQQELEPVYEELPGWKEKTSDQLTLAGLPTNARKYIERIEELLEKRISLISTSPGRDNMIVVDNTFIK</sequence>
<feature type="binding site" description="in other chain" evidence="8">
    <location>
        <position position="300"/>
    </location>
    <ligand>
        <name>IMP</name>
        <dbReference type="ChEBI" id="CHEBI:58053"/>
        <note>ligand shared between dimeric partners</note>
    </ligand>
</feature>
<dbReference type="Gene3D" id="3.90.170.10">
    <property type="entry name" value="Adenylosuccinate Synthetase, subunit A, domain 3"/>
    <property type="match status" value="1"/>
</dbReference>
<feature type="binding site" description="in other chain" evidence="8">
    <location>
        <position position="129"/>
    </location>
    <ligand>
        <name>IMP</name>
        <dbReference type="ChEBI" id="CHEBI:58053"/>
        <note>ligand shared between dimeric partners</note>
    </ligand>
</feature>
<dbReference type="NCBIfam" id="TIGR00184">
    <property type="entry name" value="purA"/>
    <property type="match status" value="1"/>
</dbReference>
<feature type="active site" description="Proton donor" evidence="8">
    <location>
        <position position="42"/>
    </location>
</feature>
<comment type="subcellular location">
    <subcellularLocation>
        <location evidence="8">Cytoplasm</location>
    </subcellularLocation>
</comment>
<dbReference type="Gene3D" id="1.10.300.10">
    <property type="entry name" value="Adenylosuccinate Synthetase, subunit A, domain 2"/>
    <property type="match status" value="1"/>
</dbReference>
<dbReference type="GO" id="GO:0004019">
    <property type="term" value="F:adenylosuccinate synthase activity"/>
    <property type="evidence" value="ECO:0007669"/>
    <property type="project" value="UniProtKB-UniRule"/>
</dbReference>
<feature type="binding site" evidence="8">
    <location>
        <begin position="41"/>
        <end position="43"/>
    </location>
    <ligand>
        <name>GTP</name>
        <dbReference type="ChEBI" id="CHEBI:37565"/>
    </ligand>
</feature>
<feature type="active site" evidence="9">
    <location>
        <position position="140"/>
    </location>
</feature>
<organism evidence="11 12">
    <name type="scientific">Candidatus Mesenet longicola</name>
    <dbReference type="NCBI Taxonomy" id="1892558"/>
    <lineage>
        <taxon>Bacteria</taxon>
        <taxon>Pseudomonadati</taxon>
        <taxon>Pseudomonadota</taxon>
        <taxon>Alphaproteobacteria</taxon>
        <taxon>Rickettsiales</taxon>
        <taxon>Anaplasmataceae</taxon>
        <taxon>Candidatus Mesenet</taxon>
    </lineage>
</organism>
<comment type="similarity">
    <text evidence="8 10">Belongs to the adenylosuccinate synthetase family.</text>
</comment>
<keyword evidence="4 8" id="KW-0547">Nucleotide-binding</keyword>
<feature type="binding site" evidence="8">
    <location>
        <position position="143"/>
    </location>
    <ligand>
        <name>IMP</name>
        <dbReference type="ChEBI" id="CHEBI:58053"/>
        <note>ligand shared between dimeric partners</note>
    </ligand>
</feature>
<comment type="subunit">
    <text evidence="1 8">Homodimer.</text>
</comment>
<dbReference type="EC" id="6.3.4.4" evidence="8 10"/>
<dbReference type="PROSITE" id="PS00513">
    <property type="entry name" value="ADENYLOSUCCIN_SYN_2"/>
    <property type="match status" value="1"/>
</dbReference>
<dbReference type="InterPro" id="IPR042111">
    <property type="entry name" value="Adenylosuccinate_synth_dom3"/>
</dbReference>
<dbReference type="SUPFAM" id="SSF52540">
    <property type="entry name" value="P-loop containing nucleoside triphosphate hydrolases"/>
    <property type="match status" value="1"/>
</dbReference>
<keyword evidence="7 8" id="KW-0342">GTP-binding</keyword>
<evidence type="ECO:0000256" key="1">
    <source>
        <dbReference type="ARBA" id="ARBA00011738"/>
    </source>
</evidence>
<keyword evidence="6 8" id="KW-0460">Magnesium</keyword>
<dbReference type="PANTHER" id="PTHR11846">
    <property type="entry name" value="ADENYLOSUCCINATE SYNTHETASE"/>
    <property type="match status" value="1"/>
</dbReference>
<evidence type="ECO:0000256" key="8">
    <source>
        <dbReference type="HAMAP-Rule" id="MF_00011"/>
    </source>
</evidence>